<dbReference type="InterPro" id="IPR015867">
    <property type="entry name" value="N-reg_PII/ATP_PRibTrfase_C"/>
</dbReference>
<organism evidence="1 2">
    <name type="scientific">Flavobacterium cheonhonense</name>
    <dbReference type="NCBI Taxonomy" id="706185"/>
    <lineage>
        <taxon>Bacteria</taxon>
        <taxon>Pseudomonadati</taxon>
        <taxon>Bacteroidota</taxon>
        <taxon>Flavobacteriia</taxon>
        <taxon>Flavobacteriales</taxon>
        <taxon>Flavobacteriaceae</taxon>
        <taxon>Flavobacterium</taxon>
    </lineage>
</organism>
<reference evidence="2" key="1">
    <citation type="journal article" date="2019" name="Int. J. Syst. Evol. Microbiol.">
        <title>The Global Catalogue of Microorganisms (GCM) 10K type strain sequencing project: providing services to taxonomists for standard genome sequencing and annotation.</title>
        <authorList>
            <consortium name="The Broad Institute Genomics Platform"/>
            <consortium name="The Broad Institute Genome Sequencing Center for Infectious Disease"/>
            <person name="Wu L."/>
            <person name="Ma J."/>
        </authorList>
    </citation>
    <scope>NUCLEOTIDE SEQUENCE [LARGE SCALE GENOMIC DNA]</scope>
    <source>
        <strain evidence="2">JCM 17064</strain>
    </source>
</reference>
<gene>
    <name evidence="1" type="ORF">GCM10022386_02060</name>
</gene>
<proteinExistence type="predicted"/>
<dbReference type="Proteomes" id="UP001500968">
    <property type="component" value="Unassembled WGS sequence"/>
</dbReference>
<dbReference type="RefSeq" id="WP_324691920.1">
    <property type="nucleotide sequence ID" value="NZ_BAABCR010000003.1"/>
</dbReference>
<comment type="caution">
    <text evidence="1">The sequence shown here is derived from an EMBL/GenBank/DDBJ whole genome shotgun (WGS) entry which is preliminary data.</text>
</comment>
<dbReference type="Gene3D" id="3.30.70.120">
    <property type="match status" value="1"/>
</dbReference>
<name>A0ABP7T8Q1_9FLAO</name>
<evidence type="ECO:0000313" key="2">
    <source>
        <dbReference type="Proteomes" id="UP001500968"/>
    </source>
</evidence>
<protein>
    <submittedName>
        <fullName evidence="1">Uncharacterized protein</fullName>
    </submittedName>
</protein>
<evidence type="ECO:0000313" key="1">
    <source>
        <dbReference type="EMBL" id="GAA4022713.1"/>
    </source>
</evidence>
<dbReference type="EMBL" id="BAABCR010000003">
    <property type="protein sequence ID" value="GAA4022713.1"/>
    <property type="molecule type" value="Genomic_DNA"/>
</dbReference>
<keyword evidence="2" id="KW-1185">Reference proteome</keyword>
<accession>A0ABP7T8Q1</accession>
<sequence length="101" mass="11508">MKLLIITAIAEFENEVKQILKKAAVKKYSYNPVTGFRDATEEDVESNWFGTAMTQNESLMFYAYTENENVAIVYDAVKAFNDSQETMSNIHVAILDIEKTN</sequence>